<keyword evidence="1" id="KW-0472">Membrane</keyword>
<feature type="transmembrane region" description="Helical" evidence="1">
    <location>
        <begin position="46"/>
        <end position="70"/>
    </location>
</feature>
<proteinExistence type="predicted"/>
<feature type="transmembrane region" description="Helical" evidence="1">
    <location>
        <begin position="16"/>
        <end position="34"/>
    </location>
</feature>
<dbReference type="Proteomes" id="UP000434582">
    <property type="component" value="Unassembled WGS sequence"/>
</dbReference>
<gene>
    <name evidence="2" type="ORF">GHC57_17285</name>
</gene>
<keyword evidence="3" id="KW-1185">Reference proteome</keyword>
<keyword evidence="1" id="KW-1133">Transmembrane helix</keyword>
<reference evidence="2 3" key="1">
    <citation type="submission" date="2019-10" db="EMBL/GenBank/DDBJ databases">
        <title>Draft whole-genome sequence of the purple nonsulfur photosynthetic bacterium Roseospira navarrensis DSM 15114.</title>
        <authorList>
            <person name="Kyndt J.A."/>
            <person name="Meyer T.E."/>
        </authorList>
    </citation>
    <scope>NUCLEOTIDE SEQUENCE [LARGE SCALE GENOMIC DNA]</scope>
    <source>
        <strain evidence="2 3">DSM 15114</strain>
    </source>
</reference>
<dbReference type="RefSeq" id="WP_153346571.1">
    <property type="nucleotide sequence ID" value="NZ_WIVE01000085.1"/>
</dbReference>
<name>A0A7X2D622_9PROT</name>
<dbReference type="AlphaFoldDB" id="A0A7X2D622"/>
<dbReference type="EMBL" id="WIVE01000085">
    <property type="protein sequence ID" value="MQX38272.1"/>
    <property type="molecule type" value="Genomic_DNA"/>
</dbReference>
<accession>A0A7X2D622</accession>
<evidence type="ECO:0000313" key="2">
    <source>
        <dbReference type="EMBL" id="MQX38272.1"/>
    </source>
</evidence>
<evidence type="ECO:0000313" key="3">
    <source>
        <dbReference type="Proteomes" id="UP000434582"/>
    </source>
</evidence>
<comment type="caution">
    <text evidence="2">The sequence shown here is derived from an EMBL/GenBank/DDBJ whole genome shotgun (WGS) entry which is preliminary data.</text>
</comment>
<keyword evidence="1" id="KW-0812">Transmembrane</keyword>
<evidence type="ECO:0000256" key="1">
    <source>
        <dbReference type="SAM" id="Phobius"/>
    </source>
</evidence>
<protein>
    <submittedName>
        <fullName evidence="2">Uncharacterized protein</fullName>
    </submittedName>
</protein>
<organism evidence="2 3">
    <name type="scientific">Roseospira navarrensis</name>
    <dbReference type="NCBI Taxonomy" id="140058"/>
    <lineage>
        <taxon>Bacteria</taxon>
        <taxon>Pseudomonadati</taxon>
        <taxon>Pseudomonadota</taxon>
        <taxon>Alphaproteobacteria</taxon>
        <taxon>Rhodospirillales</taxon>
        <taxon>Rhodospirillaceae</taxon>
        <taxon>Roseospira</taxon>
    </lineage>
</organism>
<sequence>MPRSAKERATGPGRRLMFAVWTGLTVVVAVYIGVTAPLTTYLHEDLWIVAVAIPPLMIVLLGIGLGWLVWTSAAGSSRSRDPR</sequence>